<organism evidence="2 3">
    <name type="scientific">Capsicum baccatum</name>
    <name type="common">Peruvian pepper</name>
    <dbReference type="NCBI Taxonomy" id="33114"/>
    <lineage>
        <taxon>Eukaryota</taxon>
        <taxon>Viridiplantae</taxon>
        <taxon>Streptophyta</taxon>
        <taxon>Embryophyta</taxon>
        <taxon>Tracheophyta</taxon>
        <taxon>Spermatophyta</taxon>
        <taxon>Magnoliopsida</taxon>
        <taxon>eudicotyledons</taxon>
        <taxon>Gunneridae</taxon>
        <taxon>Pentapetalae</taxon>
        <taxon>asterids</taxon>
        <taxon>lamiids</taxon>
        <taxon>Solanales</taxon>
        <taxon>Solanaceae</taxon>
        <taxon>Solanoideae</taxon>
        <taxon>Capsiceae</taxon>
        <taxon>Capsicum</taxon>
    </lineage>
</organism>
<dbReference type="EMBL" id="MLFT02001531">
    <property type="protein sequence ID" value="PHT25600.1"/>
    <property type="molecule type" value="Genomic_DNA"/>
</dbReference>
<name>A0A2G2UXX1_CAPBA</name>
<evidence type="ECO:0000313" key="3">
    <source>
        <dbReference type="Proteomes" id="UP000224567"/>
    </source>
</evidence>
<evidence type="ECO:0000313" key="2">
    <source>
        <dbReference type="EMBL" id="PHT25600.1"/>
    </source>
</evidence>
<feature type="region of interest" description="Disordered" evidence="1">
    <location>
        <begin position="23"/>
        <end position="57"/>
    </location>
</feature>
<dbReference type="AlphaFoldDB" id="A0A2G2UXX1"/>
<keyword evidence="3" id="KW-1185">Reference proteome</keyword>
<dbReference type="Proteomes" id="UP000224567">
    <property type="component" value="Unassembled WGS sequence"/>
</dbReference>
<accession>A0A2G2UXX1</accession>
<reference evidence="2 3" key="1">
    <citation type="journal article" date="2017" name="Genome Biol.">
        <title>New reference genome sequences of hot pepper reveal the massive evolution of plant disease-resistance genes by retroduplication.</title>
        <authorList>
            <person name="Kim S."/>
            <person name="Park J."/>
            <person name="Yeom S.I."/>
            <person name="Kim Y.M."/>
            <person name="Seo E."/>
            <person name="Kim K.T."/>
            <person name="Kim M.S."/>
            <person name="Lee J.M."/>
            <person name="Cheong K."/>
            <person name="Shin H.S."/>
            <person name="Kim S.B."/>
            <person name="Han K."/>
            <person name="Lee J."/>
            <person name="Park M."/>
            <person name="Lee H.A."/>
            <person name="Lee H.Y."/>
            <person name="Lee Y."/>
            <person name="Oh S."/>
            <person name="Lee J.H."/>
            <person name="Choi E."/>
            <person name="Choi E."/>
            <person name="Lee S.E."/>
            <person name="Jeon J."/>
            <person name="Kim H."/>
            <person name="Choi G."/>
            <person name="Song H."/>
            <person name="Lee J."/>
            <person name="Lee S.C."/>
            <person name="Kwon J.K."/>
            <person name="Lee H.Y."/>
            <person name="Koo N."/>
            <person name="Hong Y."/>
            <person name="Kim R.W."/>
            <person name="Kang W.H."/>
            <person name="Huh J.H."/>
            <person name="Kang B.C."/>
            <person name="Yang T.J."/>
            <person name="Lee Y.H."/>
            <person name="Bennetzen J.L."/>
            <person name="Choi D."/>
        </authorList>
    </citation>
    <scope>NUCLEOTIDE SEQUENCE [LARGE SCALE GENOMIC DNA]</scope>
    <source>
        <strain evidence="3">cv. PBC81</strain>
    </source>
</reference>
<proteinExistence type="predicted"/>
<gene>
    <name evidence="2" type="ORF">CQW23_34774</name>
</gene>
<protein>
    <submittedName>
        <fullName evidence="2">Uncharacterized protein</fullName>
    </submittedName>
</protein>
<feature type="compositionally biased region" description="Polar residues" evidence="1">
    <location>
        <begin position="48"/>
        <end position="57"/>
    </location>
</feature>
<comment type="caution">
    <text evidence="2">The sequence shown here is derived from an EMBL/GenBank/DDBJ whole genome shotgun (WGS) entry which is preliminary data.</text>
</comment>
<dbReference type="OrthoDB" id="1747916at2759"/>
<reference evidence="3" key="2">
    <citation type="journal article" date="2017" name="J. Anim. Genet.">
        <title>Multiple reference genome sequences of hot pepper reveal the massive evolution of plant disease resistance genes by retroduplication.</title>
        <authorList>
            <person name="Kim S."/>
            <person name="Park J."/>
            <person name="Yeom S.-I."/>
            <person name="Kim Y.-M."/>
            <person name="Seo E."/>
            <person name="Kim K.-T."/>
            <person name="Kim M.-S."/>
            <person name="Lee J.M."/>
            <person name="Cheong K."/>
            <person name="Shin H.-S."/>
            <person name="Kim S.-B."/>
            <person name="Han K."/>
            <person name="Lee J."/>
            <person name="Park M."/>
            <person name="Lee H.-A."/>
            <person name="Lee H.-Y."/>
            <person name="Lee Y."/>
            <person name="Oh S."/>
            <person name="Lee J.H."/>
            <person name="Choi E."/>
            <person name="Choi E."/>
            <person name="Lee S.E."/>
            <person name="Jeon J."/>
            <person name="Kim H."/>
            <person name="Choi G."/>
            <person name="Song H."/>
            <person name="Lee J."/>
            <person name="Lee S.-C."/>
            <person name="Kwon J.-K."/>
            <person name="Lee H.-Y."/>
            <person name="Koo N."/>
            <person name="Hong Y."/>
            <person name="Kim R.W."/>
            <person name="Kang W.-H."/>
            <person name="Huh J.H."/>
            <person name="Kang B.-C."/>
            <person name="Yang T.-J."/>
            <person name="Lee Y.-H."/>
            <person name="Bennetzen J.L."/>
            <person name="Choi D."/>
        </authorList>
    </citation>
    <scope>NUCLEOTIDE SEQUENCE [LARGE SCALE GENOMIC DNA]</scope>
    <source>
        <strain evidence="3">cv. PBC81</strain>
    </source>
</reference>
<sequence>MHTADGVRGTGYQFKYSLALSAPGFIGRPPTRAPGTGGGAREECRSTPPAQTPQLLNTFPGRSAVQVSTMILPQRTAHVDAIRTFHWIIQSVRATGSVYKGQGRSQRELMTRAY</sequence>
<evidence type="ECO:0000256" key="1">
    <source>
        <dbReference type="SAM" id="MobiDB-lite"/>
    </source>
</evidence>